<feature type="compositionally biased region" description="Basic and acidic residues" evidence="1">
    <location>
        <begin position="27"/>
        <end position="41"/>
    </location>
</feature>
<protein>
    <submittedName>
        <fullName evidence="2">Uncharacterized protein</fullName>
    </submittedName>
</protein>
<feature type="compositionally biased region" description="Low complexity" evidence="1">
    <location>
        <begin position="1"/>
        <end position="23"/>
    </location>
</feature>
<evidence type="ECO:0000313" key="3">
    <source>
        <dbReference type="EMBL" id="CAB5170246.1"/>
    </source>
</evidence>
<accession>A0A6J5KJI1</accession>
<reference evidence="2" key="1">
    <citation type="submission" date="2020-04" db="EMBL/GenBank/DDBJ databases">
        <authorList>
            <person name="Chiriac C."/>
            <person name="Salcher M."/>
            <person name="Ghai R."/>
            <person name="Kavagutti S V."/>
        </authorList>
    </citation>
    <scope>NUCLEOTIDE SEQUENCE</scope>
</reference>
<gene>
    <name evidence="3" type="ORF">UFOVP154_12</name>
    <name evidence="2" type="ORF">UFOVP8_61</name>
</gene>
<evidence type="ECO:0000256" key="1">
    <source>
        <dbReference type="SAM" id="MobiDB-lite"/>
    </source>
</evidence>
<organism evidence="2">
    <name type="scientific">uncultured Caudovirales phage</name>
    <dbReference type="NCBI Taxonomy" id="2100421"/>
    <lineage>
        <taxon>Viruses</taxon>
        <taxon>Duplodnaviria</taxon>
        <taxon>Heunggongvirae</taxon>
        <taxon>Uroviricota</taxon>
        <taxon>Caudoviricetes</taxon>
        <taxon>Peduoviridae</taxon>
        <taxon>Maltschvirus</taxon>
        <taxon>Maltschvirus maltsch</taxon>
    </lineage>
</organism>
<dbReference type="EMBL" id="LR796144">
    <property type="protein sequence ID" value="CAB4121286.1"/>
    <property type="molecule type" value="Genomic_DNA"/>
</dbReference>
<dbReference type="EMBL" id="LR798202">
    <property type="protein sequence ID" value="CAB5170246.1"/>
    <property type="molecule type" value="Genomic_DNA"/>
</dbReference>
<evidence type="ECO:0000313" key="2">
    <source>
        <dbReference type="EMBL" id="CAB4121286.1"/>
    </source>
</evidence>
<name>A0A6J5KJI1_9CAUD</name>
<proteinExistence type="predicted"/>
<feature type="region of interest" description="Disordered" evidence="1">
    <location>
        <begin position="1"/>
        <end position="41"/>
    </location>
</feature>
<sequence>MAPATATATATAPATATATATAAGVPMDDRQQMTDERERWDEDQEILKADPAFQFWLDSIDAMIRRERAGADFLDRINQHHKEQIQCP</sequence>